<keyword evidence="3" id="KW-1185">Reference proteome</keyword>
<accession>A0A1E4RIB4</accession>
<name>A0A1E4RIB4_9ASCO</name>
<sequence>MLIPESSDLYSYTTKVVNATGPRFRGSVVLEKPSDNAEDYQLKIAYRIYKRKNPIESGKKVNLFLIHGNGMTKAIWHYHVDKFYQMIPNLNCVIAPDTVNHGHSAVLNKGKLGHEINWLDYAKDVIKITKVDEKVVFLQPNVTNVVLGHSMAGQMALIIAYLEPTLFDAVISLNPVAHVDEKRYRHLNMAFNMWNKRKMVYNKYPVKDGEDFKDAIIKCYKKHGFYKKFDDTILKNMLEDDFDPNQNPQDGYIESITEPLQEYYIYFSGTPTILRSYPIYQKITTPVYHIVGDKDHVGENATEELRNELRRVVHPVDIKGQHLVHAEQPDYFIGVIKNIMDEIIEDSEKNGDIRFEDFDHLKTYGINYKTDLQKIAMENGLRLTPFSKL</sequence>
<evidence type="ECO:0000313" key="3">
    <source>
        <dbReference type="Proteomes" id="UP000095085"/>
    </source>
</evidence>
<dbReference type="EMBL" id="KV454541">
    <property type="protein sequence ID" value="ODV66993.1"/>
    <property type="molecule type" value="Genomic_DNA"/>
</dbReference>
<dbReference type="GeneID" id="30997814"/>
<dbReference type="STRING" id="984485.A0A1E4RIB4"/>
<evidence type="ECO:0000313" key="2">
    <source>
        <dbReference type="EMBL" id="ODV66993.1"/>
    </source>
</evidence>
<dbReference type="InterPro" id="IPR050228">
    <property type="entry name" value="Carboxylesterase_BioH"/>
</dbReference>
<feature type="domain" description="AB hydrolase-1" evidence="1">
    <location>
        <begin position="63"/>
        <end position="327"/>
    </location>
</feature>
<proteinExistence type="predicted"/>
<dbReference type="AlphaFoldDB" id="A0A1E4RIB4"/>
<gene>
    <name evidence="2" type="ORF">HYPBUDRAFT_240838</name>
</gene>
<dbReference type="InterPro" id="IPR000073">
    <property type="entry name" value="AB_hydrolase_1"/>
</dbReference>
<reference evidence="3" key="1">
    <citation type="submission" date="2016-05" db="EMBL/GenBank/DDBJ databases">
        <title>Comparative genomics of biotechnologically important yeasts.</title>
        <authorList>
            <consortium name="DOE Joint Genome Institute"/>
            <person name="Riley R."/>
            <person name="Haridas S."/>
            <person name="Wolfe K.H."/>
            <person name="Lopes M.R."/>
            <person name="Hittinger C.T."/>
            <person name="Goker M."/>
            <person name="Salamov A."/>
            <person name="Wisecaver J."/>
            <person name="Long T.M."/>
            <person name="Aerts A.L."/>
            <person name="Barry K."/>
            <person name="Choi C."/>
            <person name="Clum A."/>
            <person name="Coughlan A.Y."/>
            <person name="Deshpande S."/>
            <person name="Douglass A.P."/>
            <person name="Hanson S.J."/>
            <person name="Klenk H.-P."/>
            <person name="Labutti K."/>
            <person name="Lapidus A."/>
            <person name="Lindquist E."/>
            <person name="Lipzen A."/>
            <person name="Meier-Kolthoff J.P."/>
            <person name="Ohm R.A."/>
            <person name="Otillar R.P."/>
            <person name="Pangilinan J."/>
            <person name="Peng Y."/>
            <person name="Rokas A."/>
            <person name="Rosa C.A."/>
            <person name="Scheuner C."/>
            <person name="Sibirny A.A."/>
            <person name="Slot J.C."/>
            <person name="Stielow J.B."/>
            <person name="Sun H."/>
            <person name="Kurtzman C.P."/>
            <person name="Blackwell M."/>
            <person name="Grigoriev I.V."/>
            <person name="Jeffries T.W."/>
        </authorList>
    </citation>
    <scope>NUCLEOTIDE SEQUENCE [LARGE SCALE GENOMIC DNA]</scope>
    <source>
        <strain evidence="3">NRRL Y-1933</strain>
    </source>
</reference>
<dbReference type="PANTHER" id="PTHR43194:SF2">
    <property type="entry name" value="PEROXISOMAL MEMBRANE PROTEIN LPX1"/>
    <property type="match status" value="1"/>
</dbReference>
<keyword evidence="2" id="KW-0378">Hydrolase</keyword>
<dbReference type="Gene3D" id="3.40.50.1820">
    <property type="entry name" value="alpha/beta hydrolase"/>
    <property type="match status" value="1"/>
</dbReference>
<dbReference type="Pfam" id="PF00561">
    <property type="entry name" value="Abhydrolase_1"/>
    <property type="match status" value="1"/>
</dbReference>
<dbReference type="GO" id="GO:0016787">
    <property type="term" value="F:hydrolase activity"/>
    <property type="evidence" value="ECO:0007669"/>
    <property type="project" value="UniProtKB-KW"/>
</dbReference>
<dbReference type="RefSeq" id="XP_020076060.1">
    <property type="nucleotide sequence ID" value="XM_020223265.1"/>
</dbReference>
<organism evidence="2 3">
    <name type="scientific">Hyphopichia burtonii NRRL Y-1933</name>
    <dbReference type="NCBI Taxonomy" id="984485"/>
    <lineage>
        <taxon>Eukaryota</taxon>
        <taxon>Fungi</taxon>
        <taxon>Dikarya</taxon>
        <taxon>Ascomycota</taxon>
        <taxon>Saccharomycotina</taxon>
        <taxon>Pichiomycetes</taxon>
        <taxon>Debaryomycetaceae</taxon>
        <taxon>Hyphopichia</taxon>
    </lineage>
</organism>
<protein>
    <submittedName>
        <fullName evidence="2">Alpha/beta-hydrolase</fullName>
    </submittedName>
</protein>
<dbReference type="OrthoDB" id="94039at2759"/>
<dbReference type="Proteomes" id="UP000095085">
    <property type="component" value="Unassembled WGS sequence"/>
</dbReference>
<dbReference type="PANTHER" id="PTHR43194">
    <property type="entry name" value="HYDROLASE ALPHA/BETA FOLD FAMILY"/>
    <property type="match status" value="1"/>
</dbReference>
<evidence type="ECO:0000259" key="1">
    <source>
        <dbReference type="Pfam" id="PF00561"/>
    </source>
</evidence>
<dbReference type="SUPFAM" id="SSF53474">
    <property type="entry name" value="alpha/beta-Hydrolases"/>
    <property type="match status" value="1"/>
</dbReference>
<dbReference type="InterPro" id="IPR029058">
    <property type="entry name" value="AB_hydrolase_fold"/>
</dbReference>